<evidence type="ECO:0000313" key="2">
    <source>
        <dbReference type="EMBL" id="KAG6607641.1"/>
    </source>
</evidence>
<evidence type="ECO:0000256" key="1">
    <source>
        <dbReference type="SAM" id="MobiDB-lite"/>
    </source>
</evidence>
<evidence type="ECO:0000313" key="3">
    <source>
        <dbReference type="Proteomes" id="UP000685013"/>
    </source>
</evidence>
<accession>A0AAV6P6G6</accession>
<comment type="caution">
    <text evidence="2">The sequence shown here is derived from an EMBL/GenBank/DDBJ whole genome shotgun (WGS) entry which is preliminary data.</text>
</comment>
<feature type="compositionally biased region" description="Basic and acidic residues" evidence="1">
    <location>
        <begin position="60"/>
        <end position="72"/>
    </location>
</feature>
<name>A0AAV6P6G6_9ROSI</name>
<gene>
    <name evidence="2" type="ORF">SDJN03_00983</name>
</gene>
<organism evidence="2 3">
    <name type="scientific">Cucurbita argyrosperma subsp. sororia</name>
    <dbReference type="NCBI Taxonomy" id="37648"/>
    <lineage>
        <taxon>Eukaryota</taxon>
        <taxon>Viridiplantae</taxon>
        <taxon>Streptophyta</taxon>
        <taxon>Embryophyta</taxon>
        <taxon>Tracheophyta</taxon>
        <taxon>Spermatophyta</taxon>
        <taxon>Magnoliopsida</taxon>
        <taxon>eudicotyledons</taxon>
        <taxon>Gunneridae</taxon>
        <taxon>Pentapetalae</taxon>
        <taxon>rosids</taxon>
        <taxon>fabids</taxon>
        <taxon>Cucurbitales</taxon>
        <taxon>Cucurbitaceae</taxon>
        <taxon>Cucurbiteae</taxon>
        <taxon>Cucurbita</taxon>
    </lineage>
</organism>
<feature type="non-terminal residue" evidence="2">
    <location>
        <position position="1"/>
    </location>
</feature>
<feature type="region of interest" description="Disordered" evidence="1">
    <location>
        <begin position="42"/>
        <end position="97"/>
    </location>
</feature>
<sequence length="97" mass="11101">MALVKMRAYERSKALPEVVNLPDESQKWQSIVRTPMLNAQSYNSHSCSDMGEIGWRPRRRGDGGMRVIDSKSLRLITEESENSPSRSEKDYIDGTLR</sequence>
<keyword evidence="3" id="KW-1185">Reference proteome</keyword>
<dbReference type="EMBL" id="JAGKQH010000001">
    <property type="protein sequence ID" value="KAG6607641.1"/>
    <property type="molecule type" value="Genomic_DNA"/>
</dbReference>
<proteinExistence type="predicted"/>
<feature type="non-terminal residue" evidence="2">
    <location>
        <position position="97"/>
    </location>
</feature>
<feature type="compositionally biased region" description="Basic and acidic residues" evidence="1">
    <location>
        <begin position="86"/>
        <end position="97"/>
    </location>
</feature>
<dbReference type="AlphaFoldDB" id="A0AAV6P6G6"/>
<dbReference type="Proteomes" id="UP000685013">
    <property type="component" value="Chromosome 1"/>
</dbReference>
<protein>
    <submittedName>
        <fullName evidence="2">Uncharacterized protein</fullName>
    </submittedName>
</protein>
<reference evidence="2 3" key="1">
    <citation type="journal article" date="2021" name="Hortic Res">
        <title>The domestication of Cucurbita argyrosperma as revealed by the genome of its wild relative.</title>
        <authorList>
            <person name="Barrera-Redondo J."/>
            <person name="Sanchez-de la Vega G."/>
            <person name="Aguirre-Liguori J.A."/>
            <person name="Castellanos-Morales G."/>
            <person name="Gutierrez-Guerrero Y.T."/>
            <person name="Aguirre-Dugua X."/>
            <person name="Aguirre-Planter E."/>
            <person name="Tenaillon M.I."/>
            <person name="Lira-Saade R."/>
            <person name="Eguiarte L.E."/>
        </authorList>
    </citation>
    <scope>NUCLEOTIDE SEQUENCE [LARGE SCALE GENOMIC DNA]</scope>
    <source>
        <strain evidence="2">JBR-2021</strain>
    </source>
</reference>